<comment type="caution">
    <text evidence="1">The sequence shown here is derived from an EMBL/GenBank/DDBJ whole genome shotgun (WGS) entry which is preliminary data.</text>
</comment>
<dbReference type="EMBL" id="PQCO01000104">
    <property type="protein sequence ID" value="PUE04931.1"/>
    <property type="molecule type" value="Genomic_DNA"/>
</dbReference>
<proteinExistence type="predicted"/>
<reference evidence="1 2" key="1">
    <citation type="submission" date="2018-01" db="EMBL/GenBank/DDBJ databases">
        <title>Novel co-symbiosis in the lucinid bivalve Phacoides pectinatus.</title>
        <authorList>
            <person name="Lim S.J."/>
            <person name="Davis B.G."/>
            <person name="Gill D.E."/>
            <person name="Engel A.S."/>
            <person name="Anderson L.C."/>
            <person name="Campbell B.J."/>
        </authorList>
    </citation>
    <scope>NUCLEOTIDE SEQUENCE [LARGE SCALE GENOMIC DNA]</scope>
    <source>
        <strain evidence="1">N3_P5</strain>
    </source>
</reference>
<name>A0A6N4E314_9GAMM</name>
<evidence type="ECO:0000313" key="1">
    <source>
        <dbReference type="EMBL" id="PUE04931.1"/>
    </source>
</evidence>
<dbReference type="Proteomes" id="UP000250928">
    <property type="component" value="Unassembled WGS sequence"/>
</dbReference>
<accession>A0A6N4E314</accession>
<protein>
    <submittedName>
        <fullName evidence="1">Uncharacterized protein</fullName>
    </submittedName>
</protein>
<sequence length="411" mass="44044">MKPIDAKYPILLLLLLLLPGLARAVVNSVSVTSVSTSRVALGQPATAIIRWGVSGSGPAATGAPPPTIVRSTGGTFQDTEDAPGIILGSTPGTLSSTVTGSYSVSFTESVVIPASVIYKAYKNGLASFVLYRRFNDGYAPGTYAHAAATFRITGGANAGFNINRQALYFDDGSRLRLLSPGQPLSALSELRYSGSGLLRGVWELATPETTDGEPVYRRLQTVRRVLGGGGRVLLPSPALDTALAGRYLVRFRIEEPVTGFDDLLIEYHVGRAEPQQAPLDLELDTPRHGAFLHPDTHFRWRPVAGASGYRLELFEGERDAAPLDGLMAWQDTRQAELDPRRLRAAPVSGAALPSGQTGVTLSDLSRGHLQPGRGYWWRVLAIGADGRLISQSMARRLHTPANRHGERSEGG</sequence>
<dbReference type="AlphaFoldDB" id="A0A6N4E314"/>
<organism evidence="1 2">
    <name type="scientific">Candidatus Sedimenticola endophacoides</name>
    <dbReference type="NCBI Taxonomy" id="2548426"/>
    <lineage>
        <taxon>Bacteria</taxon>
        <taxon>Pseudomonadati</taxon>
        <taxon>Pseudomonadota</taxon>
        <taxon>Gammaproteobacteria</taxon>
        <taxon>Chromatiales</taxon>
        <taxon>Sedimenticolaceae</taxon>
        <taxon>Sedimenticola</taxon>
    </lineage>
</organism>
<evidence type="ECO:0000313" key="2">
    <source>
        <dbReference type="Proteomes" id="UP000250928"/>
    </source>
</evidence>
<gene>
    <name evidence="1" type="ORF">C3L24_02290</name>
</gene>